<reference evidence="5" key="1">
    <citation type="journal article" date="2019" name="Int. J. Syst. Evol. Microbiol.">
        <title>The Global Catalogue of Microorganisms (GCM) 10K type strain sequencing project: providing services to taxonomists for standard genome sequencing and annotation.</title>
        <authorList>
            <consortium name="The Broad Institute Genomics Platform"/>
            <consortium name="The Broad Institute Genome Sequencing Center for Infectious Disease"/>
            <person name="Wu L."/>
            <person name="Ma J."/>
        </authorList>
    </citation>
    <scope>NUCLEOTIDE SEQUENCE [LARGE SCALE GENOMIC DNA]</scope>
    <source>
        <strain evidence="5">CGMCC 1.16306</strain>
    </source>
</reference>
<evidence type="ECO:0000313" key="5">
    <source>
        <dbReference type="Proteomes" id="UP001596022"/>
    </source>
</evidence>
<evidence type="ECO:0000259" key="3">
    <source>
        <dbReference type="Pfam" id="PF07987"/>
    </source>
</evidence>
<keyword evidence="1" id="KW-0812">Transmembrane</keyword>
<protein>
    <submittedName>
        <fullName evidence="4">YcnI family protein</fullName>
    </submittedName>
</protein>
<dbReference type="Gene3D" id="2.60.40.2230">
    <property type="entry name" value="Uncharacterised protein YcnI-like PF07987, DUF1775"/>
    <property type="match status" value="1"/>
</dbReference>
<dbReference type="InterPro" id="IPR038507">
    <property type="entry name" value="YcnI-like_sf"/>
</dbReference>
<name>A0ABV9GMH3_9BACL</name>
<feature type="signal peptide" evidence="2">
    <location>
        <begin position="1"/>
        <end position="24"/>
    </location>
</feature>
<sequence length="214" mass="23142">MKKLFAILPVFLVAAFFIVGVASAHVTVDPEKVPSDSYQKFTVKVPTEKDIATTAVKVVIPKGVDVVMFEPVPGWHYQLEKDKTGKVTSVTWKADDQGLLPEQFGEFKMMGKVAPDAKQLAWKAYQTYKDGSVVKWVGPIGSEYPASVTTIIPASADGAHGGHKEADQMVDMKTNDAATTQTSDNQWPLYLSILAVIFSAVALVATVLGRGKKA</sequence>
<dbReference type="Proteomes" id="UP001596022">
    <property type="component" value="Unassembled WGS sequence"/>
</dbReference>
<evidence type="ECO:0000256" key="1">
    <source>
        <dbReference type="SAM" id="Phobius"/>
    </source>
</evidence>
<proteinExistence type="predicted"/>
<evidence type="ECO:0000256" key="2">
    <source>
        <dbReference type="SAM" id="SignalP"/>
    </source>
</evidence>
<accession>A0ABV9GMH3</accession>
<feature type="domain" description="YncI copper-binding" evidence="3">
    <location>
        <begin position="25"/>
        <end position="140"/>
    </location>
</feature>
<dbReference type="Pfam" id="PF07987">
    <property type="entry name" value="DUF1775"/>
    <property type="match status" value="1"/>
</dbReference>
<organism evidence="4 5">
    <name type="scientific">Camelliibacillus cellulosilyticus</name>
    <dbReference type="NCBI Taxonomy" id="2174486"/>
    <lineage>
        <taxon>Bacteria</taxon>
        <taxon>Bacillati</taxon>
        <taxon>Bacillota</taxon>
        <taxon>Bacilli</taxon>
        <taxon>Bacillales</taxon>
        <taxon>Sporolactobacillaceae</taxon>
        <taxon>Camelliibacillus</taxon>
    </lineage>
</organism>
<dbReference type="CDD" id="cd08545">
    <property type="entry name" value="YcnI_like"/>
    <property type="match status" value="1"/>
</dbReference>
<keyword evidence="1" id="KW-0472">Membrane</keyword>
<keyword evidence="5" id="KW-1185">Reference proteome</keyword>
<evidence type="ECO:0000313" key="4">
    <source>
        <dbReference type="EMBL" id="MFC4618486.1"/>
    </source>
</evidence>
<dbReference type="RefSeq" id="WP_376845468.1">
    <property type="nucleotide sequence ID" value="NZ_JBHSFW010000001.1"/>
</dbReference>
<feature type="transmembrane region" description="Helical" evidence="1">
    <location>
        <begin position="187"/>
        <end position="208"/>
    </location>
</feature>
<feature type="chain" id="PRO_5047500304" evidence="2">
    <location>
        <begin position="25"/>
        <end position="214"/>
    </location>
</feature>
<keyword evidence="1" id="KW-1133">Transmembrane helix</keyword>
<keyword evidence="2" id="KW-0732">Signal</keyword>
<gene>
    <name evidence="4" type="ORF">ACFO4N_07030</name>
</gene>
<dbReference type="EMBL" id="JBHSFW010000001">
    <property type="protein sequence ID" value="MFC4618486.1"/>
    <property type="molecule type" value="Genomic_DNA"/>
</dbReference>
<dbReference type="InterPro" id="IPR012533">
    <property type="entry name" value="YcnI-copper_dom"/>
</dbReference>
<comment type="caution">
    <text evidence="4">The sequence shown here is derived from an EMBL/GenBank/DDBJ whole genome shotgun (WGS) entry which is preliminary data.</text>
</comment>